<evidence type="ECO:0000256" key="1">
    <source>
        <dbReference type="SAM" id="MobiDB-lite"/>
    </source>
</evidence>
<evidence type="ECO:0000313" key="2">
    <source>
        <dbReference type="EMBL" id="KAG0247718.1"/>
    </source>
</evidence>
<feature type="region of interest" description="Disordered" evidence="1">
    <location>
        <begin position="259"/>
        <end position="278"/>
    </location>
</feature>
<dbReference type="EMBL" id="JAAAJA010001245">
    <property type="protein sequence ID" value="KAG0247718.1"/>
    <property type="molecule type" value="Genomic_DNA"/>
</dbReference>
<feature type="non-terminal residue" evidence="2">
    <location>
        <position position="1"/>
    </location>
</feature>
<feature type="compositionally biased region" description="Polar residues" evidence="1">
    <location>
        <begin position="533"/>
        <end position="542"/>
    </location>
</feature>
<protein>
    <submittedName>
        <fullName evidence="2">Uncharacterized protein</fullName>
    </submittedName>
</protein>
<name>A0A9P6PLR9_9FUNG</name>
<reference evidence="2" key="1">
    <citation type="journal article" date="2020" name="Fungal Divers.">
        <title>Resolving the Mortierellaceae phylogeny through synthesis of multi-gene phylogenetics and phylogenomics.</title>
        <authorList>
            <person name="Vandepol N."/>
            <person name="Liber J."/>
            <person name="Desiro A."/>
            <person name="Na H."/>
            <person name="Kennedy M."/>
            <person name="Barry K."/>
            <person name="Grigoriev I.V."/>
            <person name="Miller A.N."/>
            <person name="O'Donnell K."/>
            <person name="Stajich J.E."/>
            <person name="Bonito G."/>
        </authorList>
    </citation>
    <scope>NUCLEOTIDE SEQUENCE</scope>
    <source>
        <strain evidence="2">KOD948</strain>
    </source>
</reference>
<feature type="region of interest" description="Disordered" evidence="1">
    <location>
        <begin position="382"/>
        <end position="438"/>
    </location>
</feature>
<keyword evidence="3" id="KW-1185">Reference proteome</keyword>
<comment type="caution">
    <text evidence="2">The sequence shown here is derived from an EMBL/GenBank/DDBJ whole genome shotgun (WGS) entry which is preliminary data.</text>
</comment>
<proteinExistence type="predicted"/>
<organism evidence="2 3">
    <name type="scientific">Mortierella polycephala</name>
    <dbReference type="NCBI Taxonomy" id="41804"/>
    <lineage>
        <taxon>Eukaryota</taxon>
        <taxon>Fungi</taxon>
        <taxon>Fungi incertae sedis</taxon>
        <taxon>Mucoromycota</taxon>
        <taxon>Mortierellomycotina</taxon>
        <taxon>Mortierellomycetes</taxon>
        <taxon>Mortierellales</taxon>
        <taxon>Mortierellaceae</taxon>
        <taxon>Mortierella</taxon>
    </lineage>
</organism>
<feature type="compositionally biased region" description="Polar residues" evidence="1">
    <location>
        <begin position="487"/>
        <end position="521"/>
    </location>
</feature>
<gene>
    <name evidence="2" type="ORF">BG011_001022</name>
</gene>
<dbReference type="Proteomes" id="UP000726737">
    <property type="component" value="Unassembled WGS sequence"/>
</dbReference>
<feature type="compositionally biased region" description="Basic and acidic residues" evidence="1">
    <location>
        <begin position="647"/>
        <end position="660"/>
    </location>
</feature>
<dbReference type="Gene3D" id="1.20.58.2130">
    <property type="match status" value="1"/>
</dbReference>
<feature type="compositionally biased region" description="Polar residues" evidence="1">
    <location>
        <begin position="268"/>
        <end position="278"/>
    </location>
</feature>
<dbReference type="OrthoDB" id="2144998at2759"/>
<feature type="region of interest" description="Disordered" evidence="1">
    <location>
        <begin position="470"/>
        <end position="542"/>
    </location>
</feature>
<sequence>LWSFIGKTTDSKSQDHYAILQDERPELDSWKARVMKSVKDSEVRMYLRKLKAKDTQIQIVQNLHVLLLLDKYGLEENKPFKKDPGALKTVNLFMDELCIAASLEDRPAPGLMSPQTPRSKDMDPAKKFFTRVVARYYGPSLPKAVEKLSIKCGVEKSLLMSPRPSRGFKRAGIKRSISTGVLQRPSPLDFIGAMEKGINGPTSATKDGMAPKHGFPMSRQTISDNPSKNVLNSSIFRNRQVVMTRGTVKGLDAVVVSNSAGGASSSSRQPLTQNQSQASLLRSKSMNVLLDEVEEEDNAPKLAKLKLKKFYHDKESEEVLKMFRRKGPLSKADAVANPFSVPSNWTTNDEGDGDDDDDDLGELGKYLSRNGTTSWGVIKSMNVPSLGRENPGLKSPSSSAAMRRSPTTRRGSVSSKQFASPVGPTGSFVPSTPTEKQGYGVYLEDDDLQTTPLTPSGRAQLRRYRSQQMFSSLEQRSDDTVEDYVPTTPTRKGQSYHGQTTSSHIRGSGYSLSNEILTSPSKRLRKGAESTEDLISTPTGNQRYSVFLEEDDDDDLQKMPSTPSGRAQFRRYHSQQMLSSLEQRSISATAAAVAGDFVPTTPTKTRRDQVHHGRTLTSHIRGSGYSLDEVLGTPCKRQRQGSESDEDSRHPEIFSPFYEK</sequence>
<feature type="compositionally biased region" description="Acidic residues" evidence="1">
    <location>
        <begin position="349"/>
        <end position="361"/>
    </location>
</feature>
<feature type="compositionally biased region" description="Low complexity" evidence="1">
    <location>
        <begin position="395"/>
        <end position="410"/>
    </location>
</feature>
<accession>A0A9P6PLR9</accession>
<feature type="region of interest" description="Disordered" evidence="1">
    <location>
        <begin position="339"/>
        <end position="365"/>
    </location>
</feature>
<dbReference type="AlphaFoldDB" id="A0A9P6PLR9"/>
<feature type="region of interest" description="Disordered" evidence="1">
    <location>
        <begin position="618"/>
        <end position="660"/>
    </location>
</feature>
<evidence type="ECO:0000313" key="3">
    <source>
        <dbReference type="Proteomes" id="UP000726737"/>
    </source>
</evidence>